<dbReference type="Gene3D" id="1.10.260.40">
    <property type="entry name" value="lambda repressor-like DNA-binding domains"/>
    <property type="match status" value="1"/>
</dbReference>
<protein>
    <submittedName>
        <fullName evidence="3">Helix-turn-helix domain-containing protein</fullName>
    </submittedName>
</protein>
<dbReference type="Pfam" id="PF01381">
    <property type="entry name" value="HTH_3"/>
    <property type="match status" value="1"/>
</dbReference>
<name>A0ABW5Y0F7_9BACL</name>
<dbReference type="SUPFAM" id="SSF47413">
    <property type="entry name" value="lambda repressor-like DNA-binding domains"/>
    <property type="match status" value="1"/>
</dbReference>
<keyword evidence="1" id="KW-0238">DNA-binding</keyword>
<dbReference type="PANTHER" id="PTHR46558">
    <property type="entry name" value="TRACRIPTIONAL REGULATORY PROTEIN-RELATED-RELATED"/>
    <property type="match status" value="1"/>
</dbReference>
<dbReference type="PROSITE" id="PS50943">
    <property type="entry name" value="HTH_CROC1"/>
    <property type="match status" value="1"/>
</dbReference>
<dbReference type="RefSeq" id="WP_380147576.1">
    <property type="nucleotide sequence ID" value="NZ_JBHUOR010000041.1"/>
</dbReference>
<dbReference type="CDD" id="cd00093">
    <property type="entry name" value="HTH_XRE"/>
    <property type="match status" value="1"/>
</dbReference>
<proteinExistence type="predicted"/>
<dbReference type="EMBL" id="JBHUOR010000041">
    <property type="protein sequence ID" value="MFD2868520.1"/>
    <property type="molecule type" value="Genomic_DNA"/>
</dbReference>
<sequence>MTTFGERLRSLRKNETSLTMKELGKRIGVSESAVGMYERGEREPDMEVIGRIADLFEVTVDYLLGRSDQRDYTAAEDEKFNRFKDDPTMERWFNELPKTKEEDLRKLKKMWDLIKDNH</sequence>
<dbReference type="PANTHER" id="PTHR46558:SF11">
    <property type="entry name" value="HTH-TYPE TRANSCRIPTIONAL REGULATOR XRE"/>
    <property type="match status" value="1"/>
</dbReference>
<dbReference type="Proteomes" id="UP001597568">
    <property type="component" value="Unassembled WGS sequence"/>
</dbReference>
<reference evidence="4" key="1">
    <citation type="journal article" date="2019" name="Int. J. Syst. Evol. Microbiol.">
        <title>The Global Catalogue of Microorganisms (GCM) 10K type strain sequencing project: providing services to taxonomists for standard genome sequencing and annotation.</title>
        <authorList>
            <consortium name="The Broad Institute Genomics Platform"/>
            <consortium name="The Broad Institute Genome Sequencing Center for Infectious Disease"/>
            <person name="Wu L."/>
            <person name="Ma J."/>
        </authorList>
    </citation>
    <scope>NUCLEOTIDE SEQUENCE [LARGE SCALE GENOMIC DNA]</scope>
    <source>
        <strain evidence="4">KCTC 33522</strain>
    </source>
</reference>
<dbReference type="InterPro" id="IPR001387">
    <property type="entry name" value="Cro/C1-type_HTH"/>
</dbReference>
<dbReference type="InterPro" id="IPR010982">
    <property type="entry name" value="Lambda_DNA-bd_dom_sf"/>
</dbReference>
<feature type="domain" description="HTH cro/C1-type" evidence="2">
    <location>
        <begin position="8"/>
        <end position="63"/>
    </location>
</feature>
<evidence type="ECO:0000256" key="1">
    <source>
        <dbReference type="ARBA" id="ARBA00023125"/>
    </source>
</evidence>
<comment type="caution">
    <text evidence="3">The sequence shown here is derived from an EMBL/GenBank/DDBJ whole genome shotgun (WGS) entry which is preliminary data.</text>
</comment>
<evidence type="ECO:0000313" key="3">
    <source>
        <dbReference type="EMBL" id="MFD2868520.1"/>
    </source>
</evidence>
<dbReference type="SMART" id="SM00530">
    <property type="entry name" value="HTH_XRE"/>
    <property type="match status" value="1"/>
</dbReference>
<evidence type="ECO:0000313" key="4">
    <source>
        <dbReference type="Proteomes" id="UP001597568"/>
    </source>
</evidence>
<evidence type="ECO:0000259" key="2">
    <source>
        <dbReference type="PROSITE" id="PS50943"/>
    </source>
</evidence>
<gene>
    <name evidence="3" type="ORF">ACFSY7_08410</name>
</gene>
<keyword evidence="4" id="KW-1185">Reference proteome</keyword>
<organism evidence="3 4">
    <name type="scientific">Kurthia populi</name>
    <dbReference type="NCBI Taxonomy" id="1562132"/>
    <lineage>
        <taxon>Bacteria</taxon>
        <taxon>Bacillati</taxon>
        <taxon>Bacillota</taxon>
        <taxon>Bacilli</taxon>
        <taxon>Bacillales</taxon>
        <taxon>Caryophanaceae</taxon>
        <taxon>Kurthia</taxon>
    </lineage>
</organism>
<accession>A0ABW5Y0F7</accession>